<dbReference type="SUPFAM" id="SSF51905">
    <property type="entry name" value="FAD/NAD(P)-binding domain"/>
    <property type="match status" value="1"/>
</dbReference>
<dbReference type="GO" id="GO:0004497">
    <property type="term" value="F:monooxygenase activity"/>
    <property type="evidence" value="ECO:0007669"/>
    <property type="project" value="TreeGrafter"/>
</dbReference>
<proteinExistence type="predicted"/>
<evidence type="ECO:0000313" key="2">
    <source>
        <dbReference type="EMBL" id="SDZ60839.1"/>
    </source>
</evidence>
<evidence type="ECO:0000313" key="3">
    <source>
        <dbReference type="Proteomes" id="UP000198914"/>
    </source>
</evidence>
<dbReference type="STRING" id="1244108.SAMN05444004_13115"/>
<dbReference type="RefSeq" id="WP_092647926.1">
    <property type="nucleotide sequence ID" value="NZ_FNPX01000031.1"/>
</dbReference>
<dbReference type="Gene3D" id="3.50.50.60">
    <property type="entry name" value="FAD/NAD(P)-binding domain"/>
    <property type="match status" value="2"/>
</dbReference>
<organism evidence="2 3">
    <name type="scientific">Jannaschia faecimaris</name>
    <dbReference type="NCBI Taxonomy" id="1244108"/>
    <lineage>
        <taxon>Bacteria</taxon>
        <taxon>Pseudomonadati</taxon>
        <taxon>Pseudomonadota</taxon>
        <taxon>Alphaproteobacteria</taxon>
        <taxon>Rhodobacterales</taxon>
        <taxon>Roseobacteraceae</taxon>
        <taxon>Jannaschia</taxon>
    </lineage>
</organism>
<dbReference type="Pfam" id="PF13738">
    <property type="entry name" value="Pyr_redox_3"/>
    <property type="match status" value="1"/>
</dbReference>
<keyword evidence="1" id="KW-0560">Oxidoreductase</keyword>
<dbReference type="PANTHER" id="PTHR43539:SF78">
    <property type="entry name" value="FLAVIN-CONTAINING MONOOXYGENASE"/>
    <property type="match status" value="1"/>
</dbReference>
<dbReference type="Proteomes" id="UP000198914">
    <property type="component" value="Unassembled WGS sequence"/>
</dbReference>
<name>A0A1H3UGR2_9RHOB</name>
<dbReference type="PRINTS" id="PR00368">
    <property type="entry name" value="FADPNR"/>
</dbReference>
<dbReference type="AlphaFoldDB" id="A0A1H3UGR2"/>
<accession>A0A1H3UGR2</accession>
<dbReference type="NCBIfam" id="TIGR04046">
    <property type="entry name" value="MSMEG_0569_nitr"/>
    <property type="match status" value="1"/>
</dbReference>
<evidence type="ECO:0000256" key="1">
    <source>
        <dbReference type="ARBA" id="ARBA00023002"/>
    </source>
</evidence>
<dbReference type="PANTHER" id="PTHR43539">
    <property type="entry name" value="FLAVIN-BINDING MONOOXYGENASE-LIKE PROTEIN (AFU_ORTHOLOGUE AFUA_4G09220)"/>
    <property type="match status" value="1"/>
</dbReference>
<keyword evidence="3" id="KW-1185">Reference proteome</keyword>
<dbReference type="InterPro" id="IPR024000">
    <property type="entry name" value="CHP04046_FMN-dependent"/>
</dbReference>
<dbReference type="InterPro" id="IPR036188">
    <property type="entry name" value="FAD/NAD-bd_sf"/>
</dbReference>
<reference evidence="3" key="1">
    <citation type="submission" date="2016-10" db="EMBL/GenBank/DDBJ databases">
        <authorList>
            <person name="Varghese N."/>
            <person name="Submissions S."/>
        </authorList>
    </citation>
    <scope>NUCLEOTIDE SEQUENCE [LARGE SCALE GENOMIC DNA]</scope>
    <source>
        <strain evidence="3">DSM 100420</strain>
    </source>
</reference>
<sequence>MSFNTLIPKSRAHVTTVIVGAGQAGMSASYYLCQAGVDHVVLERHQRFHAWKEDRWDSFCLVTPNWQCRLPDFPYRGDDPTGFMVKNEIVSYVEGFCDSFDAPLHEGVTVTRVEKVDGIFEVDTDQGLWSADNVIVASGGYDRPITPPFASKLAPGIMQIHSKSYRRPSDIPDGTCLVVGTGQSGVQLMEDLRIARRDVRLAVGPAPRSPRWYRGKDATDWLHQMGYYDITIAQQPDPKSTEAKTNHYMSGRDGGHEIDLRRFAMQGLQMYGSVSDMDGTTIRFLPDLEQNLDDADKSYLGIRETIDHYIAREGIDAPLEPPFEKVWRPDAEITEIDAAVEGITSVLWCIGFRPNYDWLQVDCLDARGRPVHTRGVCDEDGMFFLGLGWLHTWGSGRFLSVAEDAAHVAMTIASQNKPATKRVKSAV</sequence>
<dbReference type="PRINTS" id="PR00411">
    <property type="entry name" value="PNDRDTASEI"/>
</dbReference>
<dbReference type="GO" id="GO:0050660">
    <property type="term" value="F:flavin adenine dinucleotide binding"/>
    <property type="evidence" value="ECO:0007669"/>
    <property type="project" value="TreeGrafter"/>
</dbReference>
<dbReference type="InterPro" id="IPR050982">
    <property type="entry name" value="Auxin_biosynth/cation_transpt"/>
</dbReference>
<protein>
    <submittedName>
        <fullName evidence="2">Putative flavoprotein involved in K+ transport</fullName>
    </submittedName>
</protein>
<gene>
    <name evidence="2" type="ORF">SAMN05444004_13115</name>
</gene>
<dbReference type="OrthoDB" id="9773233at2"/>
<dbReference type="EMBL" id="FNPX01000031">
    <property type="protein sequence ID" value="SDZ60839.1"/>
    <property type="molecule type" value="Genomic_DNA"/>
</dbReference>